<evidence type="ECO:0000313" key="6">
    <source>
        <dbReference type="Proteomes" id="UP001161017"/>
    </source>
</evidence>
<evidence type="ECO:0000313" key="5">
    <source>
        <dbReference type="EMBL" id="MDI1490221.1"/>
    </source>
</evidence>
<keyword evidence="2 3" id="KW-0175">Coiled coil</keyword>
<feature type="region of interest" description="Disordered" evidence="4">
    <location>
        <begin position="484"/>
        <end position="554"/>
    </location>
</feature>
<gene>
    <name evidence="5" type="ORF">OHK93_001421</name>
</gene>
<dbReference type="Pfam" id="PF11559">
    <property type="entry name" value="ADIP"/>
    <property type="match status" value="1"/>
</dbReference>
<evidence type="ECO:0000256" key="3">
    <source>
        <dbReference type="SAM" id="Coils"/>
    </source>
</evidence>
<accession>A0AA43QPE7</accession>
<evidence type="ECO:0000256" key="2">
    <source>
        <dbReference type="ARBA" id="ARBA00023054"/>
    </source>
</evidence>
<comment type="caution">
    <text evidence="5">The sequence shown here is derived from an EMBL/GenBank/DDBJ whole genome shotgun (WGS) entry which is preliminary data.</text>
</comment>
<proteinExistence type="inferred from homology"/>
<reference evidence="5" key="1">
    <citation type="journal article" date="2023" name="Genome Biol. Evol.">
        <title>First Whole Genome Sequence and Flow Cytometry Genome Size Data for the Lichen-Forming Fungus Ramalina farinacea (Ascomycota).</title>
        <authorList>
            <person name="Llewellyn T."/>
            <person name="Mian S."/>
            <person name="Hill R."/>
            <person name="Leitch I.J."/>
            <person name="Gaya E."/>
        </authorList>
    </citation>
    <scope>NUCLEOTIDE SEQUENCE</scope>
    <source>
        <strain evidence="5">LIQ254RAFAR</strain>
    </source>
</reference>
<protein>
    <recommendedName>
        <fullName evidence="7">Afadin and alpha-actinin-binding-domain-containing protein</fullName>
    </recommendedName>
</protein>
<feature type="compositionally biased region" description="Polar residues" evidence="4">
    <location>
        <begin position="484"/>
        <end position="499"/>
    </location>
</feature>
<organism evidence="5 6">
    <name type="scientific">Ramalina farinacea</name>
    <dbReference type="NCBI Taxonomy" id="258253"/>
    <lineage>
        <taxon>Eukaryota</taxon>
        <taxon>Fungi</taxon>
        <taxon>Dikarya</taxon>
        <taxon>Ascomycota</taxon>
        <taxon>Pezizomycotina</taxon>
        <taxon>Lecanoromycetes</taxon>
        <taxon>OSLEUM clade</taxon>
        <taxon>Lecanoromycetidae</taxon>
        <taxon>Lecanorales</taxon>
        <taxon>Lecanorineae</taxon>
        <taxon>Ramalinaceae</taxon>
        <taxon>Ramalina</taxon>
    </lineage>
</organism>
<dbReference type="InterPro" id="IPR021622">
    <property type="entry name" value="Afadin/alpha-actinin-bd"/>
</dbReference>
<keyword evidence="6" id="KW-1185">Reference proteome</keyword>
<evidence type="ECO:0008006" key="7">
    <source>
        <dbReference type="Google" id="ProtNLM"/>
    </source>
</evidence>
<feature type="compositionally biased region" description="Basic residues" evidence="4">
    <location>
        <begin position="519"/>
        <end position="540"/>
    </location>
</feature>
<evidence type="ECO:0000256" key="4">
    <source>
        <dbReference type="SAM" id="MobiDB-lite"/>
    </source>
</evidence>
<feature type="compositionally biased region" description="Basic and acidic residues" evidence="4">
    <location>
        <begin position="500"/>
        <end position="518"/>
    </location>
</feature>
<dbReference type="AlphaFoldDB" id="A0AA43QPE7"/>
<dbReference type="EMBL" id="JAPUFD010000011">
    <property type="protein sequence ID" value="MDI1490221.1"/>
    <property type="molecule type" value="Genomic_DNA"/>
</dbReference>
<sequence>MDTQCRQTASAYINNLLLSRGLLRNATPIEFAKPGDGEGGVHATMTQVMNLVHDLILRRDRETDTLSTLSQTLQSLRATNSQQAQTIARLETKSSDSDRQIALTIAQERSANATLRSAETRNRALREEVARLKGSVAQIRAQCATDLRRRDGEIARLKKHLEGRRGRDGASHQVGVVVVTPGLNHKGQSHRMGQSDADLESPDYSLKQESTEFLTQLSQELSDENDALIGLVRGTLGTLRSLQGLPADVARGLETNGAFEDVYDEQGVLTGPPCFEALASNTDEVLEHLRGLLTNPSFVPLEEVEVREEEIHRLREGWEMMAVRWKEAVALMGGWKKRMAKDGDTINLEDLQAGLRLGSGMPSAQEAHQSPLKMADGEKAAEDFDALLDPPDHLEQLPADETEVDMTTESADLEEHVTGQPLGERSPNAQTAPPLKKVVFSAIPEENTQAMQEQENADDFSLWDFSKEPQVSPVMPPSRIPLQIQNHQKPNSPAQTITQKLERAQREAEDVRKREEKRTRRQSVAKQAVTKKLKGSRRRSTLSPEELENLMGAG</sequence>
<feature type="coiled-coil region" evidence="3">
    <location>
        <begin position="73"/>
        <end position="142"/>
    </location>
</feature>
<evidence type="ECO:0000256" key="1">
    <source>
        <dbReference type="ARBA" id="ARBA00009291"/>
    </source>
</evidence>
<name>A0AA43QPE7_9LECA</name>
<dbReference type="Proteomes" id="UP001161017">
    <property type="component" value="Unassembled WGS sequence"/>
</dbReference>
<comment type="similarity">
    <text evidence="1">Belongs to the ADIP family.</text>
</comment>